<dbReference type="EMBL" id="CP007055">
    <property type="protein sequence ID" value="AHF98679.1"/>
    <property type="molecule type" value="Genomic_DNA"/>
</dbReference>
<accession>W0JNC8</accession>
<keyword evidence="2" id="KW-1185">Reference proteome</keyword>
<dbReference type="AlphaFoldDB" id="W0JNC8"/>
<dbReference type="PATRIC" id="fig|797299.3.peg.493"/>
<dbReference type="OrthoDB" id="269729at2157"/>
<evidence type="ECO:0000313" key="1">
    <source>
        <dbReference type="EMBL" id="AHF98679.1"/>
    </source>
</evidence>
<evidence type="ECO:0000313" key="2">
    <source>
        <dbReference type="Proteomes" id="UP000019024"/>
    </source>
</evidence>
<sequence length="693" mass="77313">MSIEFEGTTNPAGLEVYDSIEQRRLQIKTSDTISPTPVATENFYFPVDKSCTFKTAELFFDQLYSVTTHDNTGRAKENLDAGDVVNLDTGTRFVGLSGPIRLYVQVDCPATIEVGLKSIRISLESEATVRLGMRSLHEHPAETITTSHDVESMMKAVSAFPSALKTTSAERAWPTLRGHPPLIELGDELHIPEGAEQPESEIQITIPPEYQNLFHAAPLAFYLGATIRPGTEPLLKTSEFDYALGTEQELEDEFARLLKQIFFLDCLTRTEGIFGNRLHELTMLEDELPLDLAETYSLSLSEQLERYLEIPYDWIKQYIPRWPLTAHVPSTPENAELLPFIVNELGIIRETKSHRKPTLEQHKPTEAQFVRSASEYRTENVDLSTDSNSFVKPAVTDESIEHAWFGKQIPLGASKASVEAYQSQLSRDSLRESIEILIVCNDARMTDEHDFLDQTYGNRETLPFDIDSEFGVSSDRLAELLTEGGYDFVHYIGHATEDGIKCLDGDLDVRTLDSVDVGVFFLNACRSYEQGLALTQRGAYGGVSTYNDVINEHAVETGEMMARLLNRGFSLRGALEITRENSTLGDEYLIVGDGSVDIAQTEGGAPSIISLEKYEGSEFGFALQSYSTKEFKLGSVTASLLESVQDRHLSPGKMPTSRVEKESLEEYLTWTELPILINGELEWNDGIGPLPID</sequence>
<dbReference type="GeneID" id="25144286"/>
<organism evidence="1 2">
    <name type="scientific">Halostagnicola larsenii XH-48</name>
    <dbReference type="NCBI Taxonomy" id="797299"/>
    <lineage>
        <taxon>Archaea</taxon>
        <taxon>Methanobacteriati</taxon>
        <taxon>Methanobacteriota</taxon>
        <taxon>Stenosarchaea group</taxon>
        <taxon>Halobacteria</taxon>
        <taxon>Halobacteriales</taxon>
        <taxon>Natrialbaceae</taxon>
        <taxon>Halostagnicola</taxon>
    </lineage>
</organism>
<dbReference type="eggNOG" id="arCOG06229">
    <property type="taxonomic scope" value="Archaea"/>
</dbReference>
<dbReference type="HOGENOM" id="CLU_024174_0_0_2"/>
<gene>
    <name evidence="1" type="ORF">HALLA_07265</name>
</gene>
<reference evidence="1 2" key="1">
    <citation type="submission" date="2014-01" db="EMBL/GenBank/DDBJ databases">
        <authorList>
            <consortium name="DOE Joint Genome Institute"/>
            <person name="Anderson I."/>
            <person name="Huntemann M."/>
            <person name="Han J."/>
            <person name="Chen A."/>
            <person name="Kyrpides N."/>
            <person name="Mavromatis K."/>
            <person name="Markowitz V."/>
            <person name="Palaniappan K."/>
            <person name="Ivanova N."/>
            <person name="Schaumberg A."/>
            <person name="Pati A."/>
            <person name="Liolios K."/>
            <person name="Nordberg H.P."/>
            <person name="Cantor M.N."/>
            <person name="Hua S.X."/>
            <person name="Woyke T."/>
        </authorList>
    </citation>
    <scope>NUCLEOTIDE SEQUENCE [LARGE SCALE GENOMIC DNA]</scope>
    <source>
        <strain evidence="1 2">XH-48</strain>
    </source>
</reference>
<proteinExistence type="predicted"/>
<dbReference type="RefSeq" id="WP_049951888.1">
    <property type="nucleotide sequence ID" value="NZ_CP007055.1"/>
</dbReference>
<name>W0JNC8_9EURY</name>
<protein>
    <recommendedName>
        <fullName evidence="3">CHAT domain-containing protein</fullName>
    </recommendedName>
</protein>
<evidence type="ECO:0008006" key="3">
    <source>
        <dbReference type="Google" id="ProtNLM"/>
    </source>
</evidence>
<dbReference type="KEGG" id="hlr:HALLA_07265"/>
<dbReference type="Proteomes" id="UP000019024">
    <property type="component" value="Chromosome"/>
</dbReference>